<name>T0AYK9_9RHOO</name>
<dbReference type="Proteomes" id="UP000015455">
    <property type="component" value="Unassembled WGS sequence"/>
</dbReference>
<sequence length="101" mass="10962">MRATTLIATLALTGGILGASAALVPAFAQSAAVNQASQQQTLTMQQVLSKLEAAGYRDFEKIDRERNKYEVKATDAQGQRVELDLDPITGDILKTEVKRNK</sequence>
<dbReference type="STRING" id="1348657.M622_14790"/>
<feature type="chain" id="PRO_5005711539" description="PepSY domain-containing protein" evidence="1">
    <location>
        <begin position="22"/>
        <end position="101"/>
    </location>
</feature>
<dbReference type="AlphaFoldDB" id="T0AYK9"/>
<feature type="domain" description="PepSY" evidence="2">
    <location>
        <begin position="20"/>
        <end position="96"/>
    </location>
</feature>
<dbReference type="Pfam" id="PF13670">
    <property type="entry name" value="PepSY_2"/>
    <property type="match status" value="1"/>
</dbReference>
<dbReference type="EMBL" id="ATJV01000052">
    <property type="protein sequence ID" value="EPZ15653.1"/>
    <property type="molecule type" value="Genomic_DNA"/>
</dbReference>
<gene>
    <name evidence="3" type="ORF">M622_14790</name>
</gene>
<organism evidence="3 4">
    <name type="scientific">Thauera terpenica 58Eu</name>
    <dbReference type="NCBI Taxonomy" id="1348657"/>
    <lineage>
        <taxon>Bacteria</taxon>
        <taxon>Pseudomonadati</taxon>
        <taxon>Pseudomonadota</taxon>
        <taxon>Betaproteobacteria</taxon>
        <taxon>Rhodocyclales</taxon>
        <taxon>Zoogloeaceae</taxon>
        <taxon>Thauera</taxon>
    </lineage>
</organism>
<dbReference type="PATRIC" id="fig|1348657.5.peg.1833"/>
<evidence type="ECO:0000313" key="4">
    <source>
        <dbReference type="Proteomes" id="UP000015455"/>
    </source>
</evidence>
<keyword evidence="1" id="KW-0732">Signal</keyword>
<dbReference type="eggNOG" id="COG5591">
    <property type="taxonomic scope" value="Bacteria"/>
</dbReference>
<dbReference type="OrthoDB" id="8797209at2"/>
<proteinExistence type="predicted"/>
<dbReference type="InterPro" id="IPR025711">
    <property type="entry name" value="PepSY"/>
</dbReference>
<reference evidence="3 4" key="1">
    <citation type="submission" date="2013-06" db="EMBL/GenBank/DDBJ databases">
        <title>Draft genome sequence of Thauera terpenica.</title>
        <authorList>
            <person name="Liu B."/>
            <person name="Frostegard A.H."/>
            <person name="Shapleigh J.P."/>
        </authorList>
    </citation>
    <scope>NUCLEOTIDE SEQUENCE [LARGE SCALE GENOMIC DNA]</scope>
    <source>
        <strain evidence="3 4">58Eu</strain>
    </source>
</reference>
<evidence type="ECO:0000313" key="3">
    <source>
        <dbReference type="EMBL" id="EPZ15653.1"/>
    </source>
</evidence>
<evidence type="ECO:0000256" key="1">
    <source>
        <dbReference type="SAM" id="SignalP"/>
    </source>
</evidence>
<evidence type="ECO:0000259" key="2">
    <source>
        <dbReference type="Pfam" id="PF13670"/>
    </source>
</evidence>
<protein>
    <recommendedName>
        <fullName evidence="2">PepSY domain-containing protein</fullName>
    </recommendedName>
</protein>
<dbReference type="RefSeq" id="WP_021249256.1">
    <property type="nucleotide sequence ID" value="NZ_ATJV01000052.1"/>
</dbReference>
<accession>T0AYK9</accession>
<feature type="signal peptide" evidence="1">
    <location>
        <begin position="1"/>
        <end position="21"/>
    </location>
</feature>
<keyword evidence="4" id="KW-1185">Reference proteome</keyword>
<comment type="caution">
    <text evidence="3">The sequence shown here is derived from an EMBL/GenBank/DDBJ whole genome shotgun (WGS) entry which is preliminary data.</text>
</comment>